<evidence type="ECO:0000313" key="2">
    <source>
        <dbReference type="EMBL" id="ABB27412.1"/>
    </source>
</evidence>
<dbReference type="AlphaFoldDB" id="Q3AUB3"/>
<dbReference type="STRING" id="340177.Cag_0134"/>
<sequence>MVERIQNWIKTMLGLTAMNTPAHPNQDLPTWLRWLSSLLGVGLSIGSLVMLYCPPEKASRELDGKGTVIKVLLESTDVTTPFLSIFLAGVALVVFGINGIRFAKITAAGVSAEAPDATAAATNYYKAPSEDRPQTEVQVAEKESPDPTDVPAGYLEAEDGGKYAVYKLNEVPSSVITDALASWPTEDSKPEDLSGFEFATRKTGKGNHPWTLKFKGKKAVIVSYGGFAKPGATVSHPE</sequence>
<name>Q3AUB3_CHLCH</name>
<protein>
    <submittedName>
        <fullName evidence="2">Uncharacterized protein</fullName>
    </submittedName>
</protein>
<evidence type="ECO:0000256" key="1">
    <source>
        <dbReference type="SAM" id="Phobius"/>
    </source>
</evidence>
<feature type="transmembrane region" description="Helical" evidence="1">
    <location>
        <begin position="82"/>
        <end position="100"/>
    </location>
</feature>
<reference evidence="2" key="1">
    <citation type="submission" date="2005-08" db="EMBL/GenBank/DDBJ databases">
        <title>Complete sequence of Chlorobium chlorochromatii CaD3.</title>
        <authorList>
            <person name="Copeland A."/>
            <person name="Lucas S."/>
            <person name="Lapidus A."/>
            <person name="Barry K."/>
            <person name="Detter J.C."/>
            <person name="Glavina T."/>
            <person name="Hammon N."/>
            <person name="Israni S."/>
            <person name="Pitluck S."/>
            <person name="Bryant D."/>
            <person name="Schmutz J."/>
            <person name="Larimer F."/>
            <person name="Land M."/>
            <person name="Kyrpides N."/>
            <person name="Ivanova N."/>
            <person name="Richardson P."/>
        </authorList>
    </citation>
    <scope>NUCLEOTIDE SEQUENCE [LARGE SCALE GENOMIC DNA]</scope>
    <source>
        <strain evidence="2">CaD3</strain>
    </source>
</reference>
<keyword evidence="1" id="KW-0472">Membrane</keyword>
<dbReference type="HOGENOM" id="CLU_1164237_0_0_10"/>
<keyword evidence="1" id="KW-0812">Transmembrane</keyword>
<feature type="transmembrane region" description="Helical" evidence="1">
    <location>
        <begin position="31"/>
        <end position="52"/>
    </location>
</feature>
<dbReference type="KEGG" id="cch:Cag_0134"/>
<keyword evidence="1" id="KW-1133">Transmembrane helix</keyword>
<accession>Q3AUB3</accession>
<proteinExistence type="predicted"/>
<dbReference type="EMBL" id="CP000108">
    <property type="protein sequence ID" value="ABB27412.1"/>
    <property type="molecule type" value="Genomic_DNA"/>
</dbReference>
<organism evidence="2">
    <name type="scientific">Chlorobium chlorochromatii (strain CaD3)</name>
    <dbReference type="NCBI Taxonomy" id="340177"/>
    <lineage>
        <taxon>Bacteria</taxon>
        <taxon>Pseudomonadati</taxon>
        <taxon>Chlorobiota</taxon>
        <taxon>Chlorobiia</taxon>
        <taxon>Chlorobiales</taxon>
        <taxon>Chlorobiaceae</taxon>
        <taxon>Chlorobium/Pelodictyon group</taxon>
        <taxon>Chlorobium</taxon>
    </lineage>
</organism>
<gene>
    <name evidence="2" type="ordered locus">Cag_0134</name>
</gene>